<accession>A0A698FY16</accession>
<sequence length="244" mass="28610">MAVKNKVFEVATVFGEGSVAATYHDDKFYRILLPDVIAYKNLENNEIIENKILINKIDSDTTYYHQTFKEKTIMKLKVKEIDSKTFEFVDVIENNYKDEELQNILNSYLEPIYCKDEVLGKFTLNKSLNIFEKDFSWINNITVLIHFNNDNKQQTYIKTARKIIENRNELDKKVKEYAYGQLVGKLNDKKLSKEEFINSLSFESIDISNDTIEFYIDDRGLFGWHVIIVESSFNLDLKKSYLAG</sequence>
<dbReference type="Pfam" id="PF22886">
    <property type="entry name" value="DUF7021"/>
    <property type="match status" value="1"/>
</dbReference>
<reference evidence="3 4" key="1">
    <citation type="submission" date="2019-09" db="EMBL/GenBank/DDBJ databases">
        <authorList>
            <consortium name="PulseNet: The National Subtyping Network for Foodborne Disease Surveillance"/>
            <person name="Tarr C.L."/>
            <person name="Trees E."/>
            <person name="Katz L.S."/>
            <person name="Carleton-Romer H.A."/>
            <person name="Stroika S."/>
            <person name="Kucerova Z."/>
            <person name="Roache K.F."/>
            <person name="Sabol A.L."/>
            <person name="Besser J."/>
            <person name="Gerner-Smidt P."/>
        </authorList>
    </citation>
    <scope>NUCLEOTIDE SEQUENCE [LARGE SCALE GENOMIC DNA]</scope>
    <source>
        <strain evidence="3 4">PNUSAC011760</strain>
    </source>
</reference>
<organism evidence="3 4">
    <name type="scientific">Campylobacter lari</name>
    <dbReference type="NCBI Taxonomy" id="201"/>
    <lineage>
        <taxon>Bacteria</taxon>
        <taxon>Pseudomonadati</taxon>
        <taxon>Campylobacterota</taxon>
        <taxon>Epsilonproteobacteria</taxon>
        <taxon>Campylobacterales</taxon>
        <taxon>Campylobacteraceae</taxon>
        <taxon>Campylobacter</taxon>
    </lineage>
</organism>
<dbReference type="RefSeq" id="WP_214098065.1">
    <property type="nucleotide sequence ID" value="NZ_JAHCYQ010000025.1"/>
</dbReference>
<dbReference type="InterPro" id="IPR054286">
    <property type="entry name" value="DUF7021"/>
</dbReference>
<gene>
    <name evidence="3" type="ORF">F5R70_01135</name>
</gene>
<feature type="domain" description="DUF2262" evidence="1">
    <location>
        <begin position="116"/>
        <end position="238"/>
    </location>
</feature>
<dbReference type="EMBL" id="AAKYAN010000001">
    <property type="protein sequence ID" value="ECW8954055.1"/>
    <property type="molecule type" value="Genomic_DNA"/>
</dbReference>
<dbReference type="Pfam" id="PF10020">
    <property type="entry name" value="DUF2262"/>
    <property type="match status" value="1"/>
</dbReference>
<evidence type="ECO:0000259" key="2">
    <source>
        <dbReference type="Pfam" id="PF22886"/>
    </source>
</evidence>
<evidence type="ECO:0000313" key="3">
    <source>
        <dbReference type="EMBL" id="ECW8954055.1"/>
    </source>
</evidence>
<feature type="domain" description="DUF7021" evidence="2">
    <location>
        <begin position="5"/>
        <end position="108"/>
    </location>
</feature>
<comment type="caution">
    <text evidence="3">The sequence shown here is derived from an EMBL/GenBank/DDBJ whole genome shotgun (WGS) entry which is preliminary data.</text>
</comment>
<dbReference type="AlphaFoldDB" id="A0A698FY16"/>
<proteinExistence type="predicted"/>
<protein>
    <submittedName>
        <fullName evidence="3">DUF2262 domain-containing protein</fullName>
    </submittedName>
</protein>
<evidence type="ECO:0000259" key="1">
    <source>
        <dbReference type="Pfam" id="PF10020"/>
    </source>
</evidence>
<dbReference type="Proteomes" id="UP000440714">
    <property type="component" value="Unassembled WGS sequence"/>
</dbReference>
<name>A0A698FY16_CAMLA</name>
<evidence type="ECO:0000313" key="4">
    <source>
        <dbReference type="Proteomes" id="UP000440714"/>
    </source>
</evidence>
<dbReference type="InterPro" id="IPR019260">
    <property type="entry name" value="DUF2262"/>
</dbReference>